<keyword evidence="5" id="KW-1185">Reference proteome</keyword>
<dbReference type="GO" id="GO:0005737">
    <property type="term" value="C:cytoplasm"/>
    <property type="evidence" value="ECO:0007669"/>
    <property type="project" value="TreeGrafter"/>
</dbReference>
<feature type="domain" description="DNA methylase N-4/N-6" evidence="3">
    <location>
        <begin position="300"/>
        <end position="575"/>
    </location>
</feature>
<dbReference type="InterPro" id="IPR002941">
    <property type="entry name" value="DNA_methylase_N4/N6"/>
</dbReference>
<proteinExistence type="predicted"/>
<sequence length="865" mass="96854">MSHAFETPELFDDLGISGEQVALRKPVSRKKVTGRSSAKQLRMFTEASGNVRDGVELDLEPLDATFRDSSEAPLHSWFPYLEGYSPRFVERVRHEYLRDAQRIIEPFAGSGTTPIVLGQSGIECAFSEANPAMVFIAQTKLAVLRLEEPARKALARSLTALAVKLPQRVAASVTDEGLRASYATTFGASVFFDEPALDAVLRLRTVNDELIAKDRLLGDCFAVAVLSSLIPSSRLKRAGDLRYRTPKELAAGLPHPVEQTSSRLIAQAEDLEQSEPLKAEARFACATAGALHEHLGDGWDGVITSPPYLNGTNYIRNARLELWYLRHLGENADLRRLRDRVITSGINDVHAQTRWEPVTLGVERVVRAIEANAYDSRIAKMVGGYFHDMAAVFSSLGECLRPGGRLCIDIGDSIYNRVHVPTDDLLVEVAESMGYKTVERVHLRKRISKGGEAVRQQLLVFERPKKLRTGKPESATKATQEVAPKTKLRPEWRTDWEVFKKTLPHQLMPYSKREWGGPAHSMCSYQGKMKPALAHHLVKCFSAPGDVVLDPFSGAGTIPLEACRMGRRGYGIDISRLGHVLTLAKVAKTSPVKMEELLRELEASIKKYRLKTSEVEQAAEVRFNSAIPDYFHPETLQEVIAARSFFLSRWDSGPEWAVLFSCTLHLLHGNRPYALSRRSHPVTPFKPTGNFEHRELMPRLRDKLARLHEELTNDAREWGGSAQGDCTVTWPASIPTADVIITSPPFFDSTRFYMTNWMRFWFVGWERGDFDTRASEFLETRQKQNLDVYHSFYAAARERLRAGGLLVLHLGNSAKCDMGAELSKRVAPWFSVADVFTEGVEHCESHGIRDKGTVHGHTYLVLVAN</sequence>
<dbReference type="InterPro" id="IPR001091">
    <property type="entry name" value="RM_Methyltransferase"/>
</dbReference>
<evidence type="ECO:0000313" key="5">
    <source>
        <dbReference type="Proteomes" id="UP001336250"/>
    </source>
</evidence>
<dbReference type="PANTHER" id="PTHR13370:SF3">
    <property type="entry name" value="TRNA (GUANINE(10)-N2)-METHYLTRANSFERASE HOMOLOG"/>
    <property type="match status" value="1"/>
</dbReference>
<evidence type="ECO:0000259" key="3">
    <source>
        <dbReference type="Pfam" id="PF01555"/>
    </source>
</evidence>
<dbReference type="GO" id="GO:0003677">
    <property type="term" value="F:DNA binding"/>
    <property type="evidence" value="ECO:0007669"/>
    <property type="project" value="InterPro"/>
</dbReference>
<evidence type="ECO:0000256" key="2">
    <source>
        <dbReference type="ARBA" id="ARBA00022679"/>
    </source>
</evidence>
<dbReference type="EMBL" id="JAZIBG010000051">
    <property type="protein sequence ID" value="MEF7616938.1"/>
    <property type="molecule type" value="Genomic_DNA"/>
</dbReference>
<organism evidence="4 5">
    <name type="scientific">Aquincola agrisoli</name>
    <dbReference type="NCBI Taxonomy" id="3119538"/>
    <lineage>
        <taxon>Bacteria</taxon>
        <taxon>Pseudomonadati</taxon>
        <taxon>Pseudomonadota</taxon>
        <taxon>Betaproteobacteria</taxon>
        <taxon>Burkholderiales</taxon>
        <taxon>Sphaerotilaceae</taxon>
        <taxon>Aquincola</taxon>
    </lineage>
</organism>
<evidence type="ECO:0000313" key="4">
    <source>
        <dbReference type="EMBL" id="MEF7616938.1"/>
    </source>
</evidence>
<accession>A0AAW9QLC2</accession>
<dbReference type="GO" id="GO:0008170">
    <property type="term" value="F:N-methyltransferase activity"/>
    <property type="evidence" value="ECO:0007669"/>
    <property type="project" value="InterPro"/>
</dbReference>
<dbReference type="Proteomes" id="UP001336250">
    <property type="component" value="Unassembled WGS sequence"/>
</dbReference>
<dbReference type="Gene3D" id="3.40.50.150">
    <property type="entry name" value="Vaccinia Virus protein VP39"/>
    <property type="match status" value="1"/>
</dbReference>
<dbReference type="GO" id="GO:0032259">
    <property type="term" value="P:methylation"/>
    <property type="evidence" value="ECO:0007669"/>
    <property type="project" value="UniProtKB-KW"/>
</dbReference>
<dbReference type="InterPro" id="IPR029063">
    <property type="entry name" value="SAM-dependent_MTases_sf"/>
</dbReference>
<dbReference type="Pfam" id="PF01555">
    <property type="entry name" value="N6_N4_Mtase"/>
    <property type="match status" value="1"/>
</dbReference>
<dbReference type="AlphaFoldDB" id="A0AAW9QLC2"/>
<keyword evidence="1 4" id="KW-0489">Methyltransferase</keyword>
<dbReference type="RefSeq" id="WP_332292567.1">
    <property type="nucleotide sequence ID" value="NZ_JAZIBG010000051.1"/>
</dbReference>
<evidence type="ECO:0000256" key="1">
    <source>
        <dbReference type="ARBA" id="ARBA00022603"/>
    </source>
</evidence>
<gene>
    <name evidence="4" type="ORF">V4F39_23690</name>
</gene>
<reference evidence="4 5" key="1">
    <citation type="submission" date="2024-02" db="EMBL/GenBank/DDBJ databases">
        <title>Genome sequence of Aquincola sp. MAHUQ-54.</title>
        <authorList>
            <person name="Huq M.A."/>
        </authorList>
    </citation>
    <scope>NUCLEOTIDE SEQUENCE [LARGE SCALE GENOMIC DNA]</scope>
    <source>
        <strain evidence="4 5">MAHUQ-54</strain>
    </source>
</reference>
<name>A0AAW9QLC2_9BURK</name>
<keyword evidence="2" id="KW-0808">Transferase</keyword>
<dbReference type="PANTHER" id="PTHR13370">
    <property type="entry name" value="RNA METHYLASE-RELATED"/>
    <property type="match status" value="1"/>
</dbReference>
<dbReference type="SUPFAM" id="SSF53335">
    <property type="entry name" value="S-adenosyl-L-methionine-dependent methyltransferases"/>
    <property type="match status" value="3"/>
</dbReference>
<comment type="caution">
    <text evidence="4">The sequence shown here is derived from an EMBL/GenBank/DDBJ whole genome shotgun (WGS) entry which is preliminary data.</text>
</comment>
<protein>
    <submittedName>
        <fullName evidence="4">DNA methyltransferase</fullName>
    </submittedName>
</protein>
<dbReference type="PRINTS" id="PR00508">
    <property type="entry name" value="S21N4MTFRASE"/>
</dbReference>